<dbReference type="OrthoDB" id="8196465at2759"/>
<dbReference type="Proteomes" id="UP000292052">
    <property type="component" value="Unassembled WGS sequence"/>
</dbReference>
<dbReference type="Pfam" id="PF02949">
    <property type="entry name" value="7tm_6"/>
    <property type="match status" value="1"/>
</dbReference>
<accession>A0A482VL89</accession>
<name>A0A482VL89_ASBVE</name>
<organism evidence="11 12">
    <name type="scientific">Asbolus verrucosus</name>
    <name type="common">Desert ironclad beetle</name>
    <dbReference type="NCBI Taxonomy" id="1661398"/>
    <lineage>
        <taxon>Eukaryota</taxon>
        <taxon>Metazoa</taxon>
        <taxon>Ecdysozoa</taxon>
        <taxon>Arthropoda</taxon>
        <taxon>Hexapoda</taxon>
        <taxon>Insecta</taxon>
        <taxon>Pterygota</taxon>
        <taxon>Neoptera</taxon>
        <taxon>Endopterygota</taxon>
        <taxon>Coleoptera</taxon>
        <taxon>Polyphaga</taxon>
        <taxon>Cucujiformia</taxon>
        <taxon>Tenebrionidae</taxon>
        <taxon>Pimeliinae</taxon>
        <taxon>Asbolus</taxon>
    </lineage>
</organism>
<keyword evidence="9 10" id="KW-0807">Transducer</keyword>
<dbReference type="GO" id="GO:0007165">
    <property type="term" value="P:signal transduction"/>
    <property type="evidence" value="ECO:0007669"/>
    <property type="project" value="UniProtKB-KW"/>
</dbReference>
<proteinExistence type="inferred from homology"/>
<dbReference type="AlphaFoldDB" id="A0A482VL89"/>
<protein>
    <recommendedName>
        <fullName evidence="10">Odorant receptor</fullName>
    </recommendedName>
</protein>
<evidence type="ECO:0000256" key="10">
    <source>
        <dbReference type="RuleBase" id="RU351113"/>
    </source>
</evidence>
<keyword evidence="2" id="KW-1003">Cell membrane</keyword>
<evidence type="ECO:0000313" key="12">
    <source>
        <dbReference type="Proteomes" id="UP000292052"/>
    </source>
</evidence>
<evidence type="ECO:0000256" key="7">
    <source>
        <dbReference type="ARBA" id="ARBA00023136"/>
    </source>
</evidence>
<evidence type="ECO:0000256" key="6">
    <source>
        <dbReference type="ARBA" id="ARBA00022989"/>
    </source>
</evidence>
<evidence type="ECO:0000313" key="11">
    <source>
        <dbReference type="EMBL" id="RZC33483.1"/>
    </source>
</evidence>
<dbReference type="InterPro" id="IPR004117">
    <property type="entry name" value="7tm6_olfct_rcpt"/>
</dbReference>
<comment type="caution">
    <text evidence="10">Lacks conserved residue(s) required for the propagation of feature annotation.</text>
</comment>
<dbReference type="GO" id="GO:0005549">
    <property type="term" value="F:odorant binding"/>
    <property type="evidence" value="ECO:0007669"/>
    <property type="project" value="InterPro"/>
</dbReference>
<feature type="transmembrane region" description="Helical" evidence="10">
    <location>
        <begin position="50"/>
        <end position="71"/>
    </location>
</feature>
<dbReference type="GO" id="GO:0004984">
    <property type="term" value="F:olfactory receptor activity"/>
    <property type="evidence" value="ECO:0007669"/>
    <property type="project" value="InterPro"/>
</dbReference>
<comment type="subcellular location">
    <subcellularLocation>
        <location evidence="1 10">Cell membrane</location>
        <topology evidence="1 10">Multi-pass membrane protein</topology>
    </subcellularLocation>
</comment>
<keyword evidence="8 10" id="KW-0675">Receptor</keyword>
<dbReference type="EMBL" id="QDEB01088355">
    <property type="protein sequence ID" value="RZC33483.1"/>
    <property type="molecule type" value="Genomic_DNA"/>
</dbReference>
<feature type="transmembrane region" description="Helical" evidence="10">
    <location>
        <begin position="238"/>
        <end position="259"/>
    </location>
</feature>
<evidence type="ECO:0000256" key="9">
    <source>
        <dbReference type="ARBA" id="ARBA00023224"/>
    </source>
</evidence>
<keyword evidence="7 10" id="KW-0472">Membrane</keyword>
<evidence type="ECO:0000256" key="8">
    <source>
        <dbReference type="ARBA" id="ARBA00023170"/>
    </source>
</evidence>
<comment type="caution">
    <text evidence="11">The sequence shown here is derived from an EMBL/GenBank/DDBJ whole genome shotgun (WGS) entry which is preliminary data.</text>
</comment>
<feature type="transmembrane region" description="Helical" evidence="10">
    <location>
        <begin position="271"/>
        <end position="291"/>
    </location>
</feature>
<keyword evidence="3 10" id="KW-0716">Sensory transduction</keyword>
<dbReference type="PANTHER" id="PTHR21137:SF35">
    <property type="entry name" value="ODORANT RECEPTOR 19A-RELATED"/>
    <property type="match status" value="1"/>
</dbReference>
<keyword evidence="5 10" id="KW-0552">Olfaction</keyword>
<feature type="transmembrane region" description="Helical" evidence="10">
    <location>
        <begin position="20"/>
        <end position="38"/>
    </location>
</feature>
<keyword evidence="6 10" id="KW-1133">Transmembrane helix</keyword>
<evidence type="ECO:0000256" key="5">
    <source>
        <dbReference type="ARBA" id="ARBA00022725"/>
    </source>
</evidence>
<dbReference type="PANTHER" id="PTHR21137">
    <property type="entry name" value="ODORANT RECEPTOR"/>
    <property type="match status" value="1"/>
</dbReference>
<feature type="transmembrane region" description="Helical" evidence="10">
    <location>
        <begin position="112"/>
        <end position="134"/>
    </location>
</feature>
<evidence type="ECO:0000256" key="4">
    <source>
        <dbReference type="ARBA" id="ARBA00022692"/>
    </source>
</evidence>
<keyword evidence="4 10" id="KW-0812">Transmembrane</keyword>
<keyword evidence="12" id="KW-1185">Reference proteome</keyword>
<dbReference type="GO" id="GO:0005886">
    <property type="term" value="C:plasma membrane"/>
    <property type="evidence" value="ECO:0007669"/>
    <property type="project" value="UniProtKB-SubCell"/>
</dbReference>
<evidence type="ECO:0000256" key="3">
    <source>
        <dbReference type="ARBA" id="ARBA00022606"/>
    </source>
</evidence>
<comment type="similarity">
    <text evidence="10">Belongs to the insect chemoreceptor superfamily. Heteromeric odorant receptor channel (TC 1.A.69) family.</text>
</comment>
<sequence>MLKSVGLWPKGDESYGRNLYTLYAIVMVAGLQYTHVFFQTVNLYFVKDDLKAVTGTIFILLTDIGASLKIYCLMKNMKMLKQLIITLNCDLFQPKNLHQRKLIQPNLNSWTMFFWVFWILALGCLFFWSLFPILDRTVKDYRLPFLAWYPFDYRKTPTYQMAYVHQILGITFTAISNDNIDNLIAILNMYIGAQFDILCDNLKNIFDKDAPADTDKKLKGCVHHHKEIFKFAEEANTFYNWLLFVQFFVGGISLGLAMFQLTVVVPFSREFYSFVIYENAVLVEVFMYCWFGNETEVKSSKVPYAVFESDWTGLSPDIKKNLVIFVSRVRRPLQISTFGLFFLSLETFVRILRTAWSYIALLRQVNSPQ</sequence>
<reference evidence="11 12" key="1">
    <citation type="submission" date="2017-03" db="EMBL/GenBank/DDBJ databases">
        <title>Genome of the blue death feigning beetle - Asbolus verrucosus.</title>
        <authorList>
            <person name="Rider S.D."/>
        </authorList>
    </citation>
    <scope>NUCLEOTIDE SEQUENCE [LARGE SCALE GENOMIC DNA]</scope>
    <source>
        <strain evidence="11">Butters</strain>
        <tissue evidence="11">Head and leg muscle</tissue>
    </source>
</reference>
<evidence type="ECO:0000256" key="1">
    <source>
        <dbReference type="ARBA" id="ARBA00004651"/>
    </source>
</evidence>
<gene>
    <name evidence="11" type="ORF">BDFB_011807</name>
</gene>
<evidence type="ECO:0000256" key="2">
    <source>
        <dbReference type="ARBA" id="ARBA00022475"/>
    </source>
</evidence>